<feature type="domain" description="Dienelactone hydrolase" evidence="3">
    <location>
        <begin position="98"/>
        <end position="194"/>
    </location>
</feature>
<dbReference type="InterPro" id="IPR050261">
    <property type="entry name" value="FrsA_esterase"/>
</dbReference>
<evidence type="ECO:0000313" key="5">
    <source>
        <dbReference type="Proteomes" id="UP000035721"/>
    </source>
</evidence>
<dbReference type="InterPro" id="IPR029058">
    <property type="entry name" value="AB_hydrolase_fold"/>
</dbReference>
<dbReference type="InterPro" id="IPR002925">
    <property type="entry name" value="Dienelactn_hydro"/>
</dbReference>
<keyword evidence="2" id="KW-0378">Hydrolase</keyword>
<evidence type="ECO:0000256" key="1">
    <source>
        <dbReference type="ARBA" id="ARBA00008645"/>
    </source>
</evidence>
<reference evidence="4 5" key="1">
    <citation type="journal article" date="2013" name="ISME J.">
        <title>A metabolic model for members of the genus Tetrasphaera involved in enhanced biological phosphorus removal.</title>
        <authorList>
            <person name="Kristiansen R."/>
            <person name="Nguyen H.T.T."/>
            <person name="Saunders A.M."/>
            <person name="Nielsen J.L."/>
            <person name="Wimmer R."/>
            <person name="Le V.Q."/>
            <person name="McIlroy S.J."/>
            <person name="Petrovski S."/>
            <person name="Seviour R.J."/>
            <person name="Calteau A."/>
            <person name="Nielsen K.L."/>
            <person name="Nielsen P.H."/>
        </authorList>
    </citation>
    <scope>NUCLEOTIDE SEQUENCE [LARGE SCALE GENOMIC DNA]</scope>
    <source>
        <strain evidence="4 5">T1-X7</strain>
    </source>
</reference>
<dbReference type="SUPFAM" id="SSF53474">
    <property type="entry name" value="alpha/beta-Hydrolases"/>
    <property type="match status" value="1"/>
</dbReference>
<dbReference type="OrthoDB" id="3366509at2"/>
<dbReference type="STRING" id="1194083.BN12_70043"/>
<gene>
    <name evidence="4" type="ORF">BN12_70043</name>
</gene>
<dbReference type="Pfam" id="PF01738">
    <property type="entry name" value="DLH"/>
    <property type="match status" value="1"/>
</dbReference>
<dbReference type="RefSeq" id="WP_048549810.1">
    <property type="nucleotide sequence ID" value="NZ_HF570958.1"/>
</dbReference>
<dbReference type="AlphaFoldDB" id="A0A077M4J8"/>
<evidence type="ECO:0000256" key="2">
    <source>
        <dbReference type="ARBA" id="ARBA00022801"/>
    </source>
</evidence>
<comment type="caution">
    <text evidence="4">The sequence shown here is derived from an EMBL/GenBank/DDBJ whole genome shotgun (WGS) entry which is preliminary data.</text>
</comment>
<dbReference type="PANTHER" id="PTHR22946:SF9">
    <property type="entry name" value="POLYKETIDE TRANSFERASE AF380"/>
    <property type="match status" value="1"/>
</dbReference>
<proteinExistence type="inferred from homology"/>
<comment type="similarity">
    <text evidence="1">Belongs to the AB hydrolase superfamily.</text>
</comment>
<dbReference type="Proteomes" id="UP000035721">
    <property type="component" value="Unassembled WGS sequence"/>
</dbReference>
<evidence type="ECO:0000313" key="4">
    <source>
        <dbReference type="EMBL" id="CCH80027.1"/>
    </source>
</evidence>
<sequence length="216" mass="23391">MTARGTADLRWTSRPAHAEAVVLVLHGGAETSDHEVRWRDLAVLRLLPFAQAAKRAGGSRLAVARLRFAVKGWNGTDARPLHDARWALQQVRAAYPGLPVGVVGHSMGGRVALQVAGDDDIRAVVALAPWVHQHDAPRGGPGTAVLVLHGADDRITSPRASEEFVQRLRAQGVDATFEEDPGEGHALIRHARAHHRRAATWLRDRLLPGPEPARTS</sequence>
<accession>A0A077M4J8</accession>
<dbReference type="EMBL" id="CAJB01000403">
    <property type="protein sequence ID" value="CCH80027.1"/>
    <property type="molecule type" value="Genomic_DNA"/>
</dbReference>
<protein>
    <recommendedName>
        <fullName evidence="3">Dienelactone hydrolase domain-containing protein</fullName>
    </recommendedName>
</protein>
<dbReference type="PANTHER" id="PTHR22946">
    <property type="entry name" value="DIENELACTONE HYDROLASE DOMAIN-CONTAINING PROTEIN-RELATED"/>
    <property type="match status" value="1"/>
</dbReference>
<name>A0A077M4J8_9MICO</name>
<evidence type="ECO:0000259" key="3">
    <source>
        <dbReference type="Pfam" id="PF01738"/>
    </source>
</evidence>
<dbReference type="GO" id="GO:0052689">
    <property type="term" value="F:carboxylic ester hydrolase activity"/>
    <property type="evidence" value="ECO:0007669"/>
    <property type="project" value="UniProtKB-ARBA"/>
</dbReference>
<dbReference type="Gene3D" id="3.40.50.1820">
    <property type="entry name" value="alpha/beta hydrolase"/>
    <property type="match status" value="1"/>
</dbReference>
<organism evidence="4 5">
    <name type="scientific">Nostocoides japonicum T1-X7</name>
    <dbReference type="NCBI Taxonomy" id="1194083"/>
    <lineage>
        <taxon>Bacteria</taxon>
        <taxon>Bacillati</taxon>
        <taxon>Actinomycetota</taxon>
        <taxon>Actinomycetes</taxon>
        <taxon>Micrococcales</taxon>
        <taxon>Intrasporangiaceae</taxon>
        <taxon>Nostocoides</taxon>
    </lineage>
</organism>
<keyword evidence="5" id="KW-1185">Reference proteome</keyword>